<dbReference type="Proteomes" id="UP001217089">
    <property type="component" value="Unassembled WGS sequence"/>
</dbReference>
<evidence type="ECO:0000259" key="3">
    <source>
        <dbReference type="PROSITE" id="PS50217"/>
    </source>
</evidence>
<dbReference type="InterPro" id="IPR031106">
    <property type="entry name" value="C/EBP"/>
</dbReference>
<evidence type="ECO:0000256" key="1">
    <source>
        <dbReference type="SAM" id="Coils"/>
    </source>
</evidence>
<dbReference type="PROSITE" id="PS50217">
    <property type="entry name" value="BZIP"/>
    <property type="match status" value="1"/>
</dbReference>
<feature type="compositionally biased region" description="Basic and acidic residues" evidence="2">
    <location>
        <begin position="245"/>
        <end position="264"/>
    </location>
</feature>
<dbReference type="PANTHER" id="PTHR23334">
    <property type="entry name" value="CCAAT/ENHANCER BINDING PROTEIN"/>
    <property type="match status" value="1"/>
</dbReference>
<dbReference type="SMART" id="SM00338">
    <property type="entry name" value="BRLZ"/>
    <property type="match status" value="1"/>
</dbReference>
<sequence>MKRLIATIKHKRLETQRQKSTEKCTKDLNKSSTLKMERLASNPEPWTNWSTFWTSEQNLDFSMLTSPTTSKISLRLDQNQSGLFDNELAGFNHKDDAGKPDLDLDYNINNKDDFALSFDELSNGEVDVENMINRLAEGLPGEEYLESFMDLSFLLQDNVPLKSEDIAEPQQEIAPVEEPPKSKSVKRKLDDVVTMEMEDDPAAVSIDHDYVCKKPRLTEVVVESVTEAEPSTSTASKMMRSPAQKYRERREKNNIASKRSRETRKMKFKDMELEAVRLVEENENLKVKIVELEKMAKEMKTVLIQKLANKS</sequence>
<comment type="caution">
    <text evidence="4">The sequence shown here is derived from an EMBL/GenBank/DDBJ whole genome shotgun (WGS) entry which is preliminary data.</text>
</comment>
<evidence type="ECO:0000313" key="5">
    <source>
        <dbReference type="Proteomes" id="UP001217089"/>
    </source>
</evidence>
<feature type="domain" description="BZIP" evidence="3">
    <location>
        <begin position="243"/>
        <end position="306"/>
    </location>
</feature>
<accession>A0ABQ9ENW9</accession>
<dbReference type="InterPro" id="IPR004827">
    <property type="entry name" value="bZIP"/>
</dbReference>
<reference evidence="4 5" key="1">
    <citation type="submission" date="2022-12" db="EMBL/GenBank/DDBJ databases">
        <title>Chromosome-level genome of Tegillarca granosa.</title>
        <authorList>
            <person name="Kim J."/>
        </authorList>
    </citation>
    <scope>NUCLEOTIDE SEQUENCE [LARGE SCALE GENOMIC DNA]</scope>
    <source>
        <strain evidence="4">Teg-2019</strain>
        <tissue evidence="4">Adductor muscle</tissue>
    </source>
</reference>
<name>A0ABQ9ENW9_TEGGR</name>
<evidence type="ECO:0000313" key="4">
    <source>
        <dbReference type="EMBL" id="KAJ8306933.1"/>
    </source>
</evidence>
<dbReference type="PANTHER" id="PTHR23334:SF20">
    <property type="entry name" value="BASIC LEUCINE ZIPPER 24"/>
    <property type="match status" value="1"/>
</dbReference>
<feature type="region of interest" description="Disordered" evidence="2">
    <location>
        <begin position="228"/>
        <end position="264"/>
    </location>
</feature>
<evidence type="ECO:0000256" key="2">
    <source>
        <dbReference type="SAM" id="MobiDB-lite"/>
    </source>
</evidence>
<gene>
    <name evidence="4" type="ORF">KUTeg_015017</name>
</gene>
<dbReference type="Gene3D" id="1.20.5.170">
    <property type="match status" value="1"/>
</dbReference>
<dbReference type="Pfam" id="PF07716">
    <property type="entry name" value="bZIP_2"/>
    <property type="match status" value="1"/>
</dbReference>
<protein>
    <recommendedName>
        <fullName evidence="3">BZIP domain-containing protein</fullName>
    </recommendedName>
</protein>
<dbReference type="CDD" id="cd14695">
    <property type="entry name" value="bZIP_HLF"/>
    <property type="match status" value="1"/>
</dbReference>
<keyword evidence="1" id="KW-0175">Coiled coil</keyword>
<organism evidence="4 5">
    <name type="scientific">Tegillarca granosa</name>
    <name type="common">Malaysian cockle</name>
    <name type="synonym">Anadara granosa</name>
    <dbReference type="NCBI Taxonomy" id="220873"/>
    <lineage>
        <taxon>Eukaryota</taxon>
        <taxon>Metazoa</taxon>
        <taxon>Spiralia</taxon>
        <taxon>Lophotrochozoa</taxon>
        <taxon>Mollusca</taxon>
        <taxon>Bivalvia</taxon>
        <taxon>Autobranchia</taxon>
        <taxon>Pteriomorphia</taxon>
        <taxon>Arcoida</taxon>
        <taxon>Arcoidea</taxon>
        <taxon>Arcidae</taxon>
        <taxon>Tegillarca</taxon>
    </lineage>
</organism>
<dbReference type="InterPro" id="IPR046347">
    <property type="entry name" value="bZIP_sf"/>
</dbReference>
<keyword evidence="5" id="KW-1185">Reference proteome</keyword>
<proteinExistence type="predicted"/>
<dbReference type="EMBL" id="JARBDR010000793">
    <property type="protein sequence ID" value="KAJ8306933.1"/>
    <property type="molecule type" value="Genomic_DNA"/>
</dbReference>
<feature type="coiled-coil region" evidence="1">
    <location>
        <begin position="268"/>
        <end position="302"/>
    </location>
</feature>
<dbReference type="SUPFAM" id="SSF57959">
    <property type="entry name" value="Leucine zipper domain"/>
    <property type="match status" value="1"/>
</dbReference>